<accession>B3DZS5</accession>
<dbReference type="HOGENOM" id="CLU_3063326_0_0_0"/>
<reference evidence="1 2" key="1">
    <citation type="journal article" date="2008" name="Biol. Direct">
        <title>Complete genome sequence of the extremely acidophilic methanotroph isolate V4, Methylacidiphilum infernorum, a representative of the bacterial phylum Verrucomicrobia.</title>
        <authorList>
            <person name="Hou S."/>
            <person name="Makarova K.S."/>
            <person name="Saw J.H."/>
            <person name="Senin P."/>
            <person name="Ly B.V."/>
            <person name="Zhou Z."/>
            <person name="Ren Y."/>
            <person name="Wang J."/>
            <person name="Galperin M.Y."/>
            <person name="Omelchenko M.V."/>
            <person name="Wolf Y.I."/>
            <person name="Yutin N."/>
            <person name="Koonin E.V."/>
            <person name="Stott M.B."/>
            <person name="Mountain B.W."/>
            <person name="Crowe M.A."/>
            <person name="Smirnova A.V."/>
            <person name="Dunfield P.F."/>
            <person name="Feng L."/>
            <person name="Wang L."/>
            <person name="Alam M."/>
        </authorList>
    </citation>
    <scope>NUCLEOTIDE SEQUENCE [LARGE SCALE GENOMIC DNA]</scope>
    <source>
        <strain evidence="2">Isolate V4</strain>
    </source>
</reference>
<dbReference type="STRING" id="481448.Minf_2206"/>
<dbReference type="KEGG" id="min:Minf_2206"/>
<dbReference type="AlphaFoldDB" id="B3DZS5"/>
<gene>
    <name evidence="1" type="ordered locus">Minf_2206</name>
</gene>
<proteinExistence type="predicted"/>
<sequence length="53" mass="6308">MPEVMIDKLLNGLGLHIFSPHKTKEKTLYPFKKEDFHFNEQPFNLKPKKTSHK</sequence>
<evidence type="ECO:0000313" key="1">
    <source>
        <dbReference type="EMBL" id="ACD84260.1"/>
    </source>
</evidence>
<evidence type="ECO:0000313" key="2">
    <source>
        <dbReference type="Proteomes" id="UP000009149"/>
    </source>
</evidence>
<organism evidence="1 2">
    <name type="scientific">Methylacidiphilum infernorum (isolate V4)</name>
    <name type="common">Methylokorus infernorum (strain V4)</name>
    <dbReference type="NCBI Taxonomy" id="481448"/>
    <lineage>
        <taxon>Bacteria</taxon>
        <taxon>Pseudomonadati</taxon>
        <taxon>Verrucomicrobiota</taxon>
        <taxon>Methylacidiphilae</taxon>
        <taxon>Methylacidiphilales</taxon>
        <taxon>Methylacidiphilaceae</taxon>
        <taxon>Methylacidiphilum (ex Ratnadevi et al. 2023)</taxon>
    </lineage>
</organism>
<dbReference type="Proteomes" id="UP000009149">
    <property type="component" value="Chromosome"/>
</dbReference>
<name>B3DZS5_METI4</name>
<protein>
    <submittedName>
        <fullName evidence="1">Uncharacterized protein</fullName>
    </submittedName>
</protein>
<dbReference type="EMBL" id="CP000975">
    <property type="protein sequence ID" value="ACD84260.1"/>
    <property type="molecule type" value="Genomic_DNA"/>
</dbReference>